<dbReference type="OrthoDB" id="9850796at2"/>
<dbReference type="RefSeq" id="WP_066465242.1">
    <property type="nucleotide sequence ID" value="NZ_MATO01000044.1"/>
</dbReference>
<reference evidence="1 2" key="1">
    <citation type="submission" date="2016-07" db="EMBL/GenBank/DDBJ databases">
        <title>Caryophanon latum genome sequencing.</title>
        <authorList>
            <person name="Verma A."/>
            <person name="Pal Y."/>
            <person name="Krishnamurthi S."/>
        </authorList>
    </citation>
    <scope>NUCLEOTIDE SEQUENCE [LARGE SCALE GENOMIC DNA]</scope>
    <source>
        <strain evidence="1 2">DSM 14151</strain>
    </source>
</reference>
<dbReference type="Proteomes" id="UP000093482">
    <property type="component" value="Unassembled WGS sequence"/>
</dbReference>
<evidence type="ECO:0000313" key="1">
    <source>
        <dbReference type="EMBL" id="OCS89216.1"/>
    </source>
</evidence>
<comment type="caution">
    <text evidence="1">The sequence shown here is derived from an EMBL/GenBank/DDBJ whole genome shotgun (WGS) entry which is preliminary data.</text>
</comment>
<sequence length="147" mass="16638">MVISLLISILLIIIGIWLFYVNYVYAGVEPILQNGFICTAGGLLLFCGIWGNNFDVTLTAPAAIILPLALLAAYTILWHARPRYTYEAAKKIVATMTHDEMIPRKLTICSDNGMYAFYTERRHYFVDPQSGEVYEEYALFTAEDDIL</sequence>
<dbReference type="AlphaFoldDB" id="A0A1C0YPV4"/>
<dbReference type="EMBL" id="MATO01000044">
    <property type="protein sequence ID" value="OCS89216.1"/>
    <property type="molecule type" value="Genomic_DNA"/>
</dbReference>
<keyword evidence="2" id="KW-1185">Reference proteome</keyword>
<evidence type="ECO:0000313" key="2">
    <source>
        <dbReference type="Proteomes" id="UP000093482"/>
    </source>
</evidence>
<proteinExistence type="predicted"/>
<gene>
    <name evidence="1" type="ORF">A6K76_12755</name>
</gene>
<protein>
    <submittedName>
        <fullName evidence="1">Uncharacterized protein</fullName>
    </submittedName>
</protein>
<name>A0A1C0YPV4_9BACL</name>
<organism evidence="1 2">
    <name type="scientific">Caryophanon latum</name>
    <dbReference type="NCBI Taxonomy" id="33977"/>
    <lineage>
        <taxon>Bacteria</taxon>
        <taxon>Bacillati</taxon>
        <taxon>Bacillota</taxon>
        <taxon>Bacilli</taxon>
        <taxon>Bacillales</taxon>
        <taxon>Caryophanaceae</taxon>
        <taxon>Caryophanon</taxon>
    </lineage>
</organism>
<accession>A0A1C0YPV4</accession>